<keyword evidence="1" id="KW-0479">Metal-binding</keyword>
<evidence type="ECO:0000313" key="3">
    <source>
        <dbReference type="EMBL" id="RNA05388.1"/>
    </source>
</evidence>
<dbReference type="Pfam" id="PF00098">
    <property type="entry name" value="zf-CCHC"/>
    <property type="match status" value="1"/>
</dbReference>
<dbReference type="PROSITE" id="PS50158">
    <property type="entry name" value="ZF_CCHC"/>
    <property type="match status" value="2"/>
</dbReference>
<comment type="caution">
    <text evidence="3">The sequence shown here is derived from an EMBL/GenBank/DDBJ whole genome shotgun (WGS) entry which is preliminary data.</text>
</comment>
<dbReference type="Gene3D" id="4.10.60.10">
    <property type="entry name" value="Zinc finger, CCHC-type"/>
    <property type="match status" value="1"/>
</dbReference>
<keyword evidence="1" id="KW-0863">Zinc-finger</keyword>
<name>A0A3M7Q351_BRAPC</name>
<dbReference type="SUPFAM" id="SSF57756">
    <property type="entry name" value="Retrovirus zinc finger-like domains"/>
    <property type="match status" value="1"/>
</dbReference>
<gene>
    <name evidence="3" type="ORF">BpHYR1_028923</name>
</gene>
<keyword evidence="1" id="KW-0862">Zinc</keyword>
<protein>
    <recommendedName>
        <fullName evidence="2">CCHC-type domain-containing protein</fullName>
    </recommendedName>
</protein>
<keyword evidence="4" id="KW-1185">Reference proteome</keyword>
<dbReference type="GO" id="GO:0003676">
    <property type="term" value="F:nucleic acid binding"/>
    <property type="evidence" value="ECO:0007669"/>
    <property type="project" value="InterPro"/>
</dbReference>
<dbReference type="OrthoDB" id="427960at2759"/>
<feature type="domain" description="CCHC-type" evidence="2">
    <location>
        <begin position="59"/>
        <end position="75"/>
    </location>
</feature>
<evidence type="ECO:0000256" key="1">
    <source>
        <dbReference type="PROSITE-ProRule" id="PRU00047"/>
    </source>
</evidence>
<dbReference type="InterPro" id="IPR001878">
    <property type="entry name" value="Znf_CCHC"/>
</dbReference>
<dbReference type="Proteomes" id="UP000276133">
    <property type="component" value="Unassembled WGS sequence"/>
</dbReference>
<evidence type="ECO:0000259" key="2">
    <source>
        <dbReference type="PROSITE" id="PS50158"/>
    </source>
</evidence>
<dbReference type="AlphaFoldDB" id="A0A3M7Q351"/>
<organism evidence="3 4">
    <name type="scientific">Brachionus plicatilis</name>
    <name type="common">Marine rotifer</name>
    <name type="synonym">Brachionus muelleri</name>
    <dbReference type="NCBI Taxonomy" id="10195"/>
    <lineage>
        <taxon>Eukaryota</taxon>
        <taxon>Metazoa</taxon>
        <taxon>Spiralia</taxon>
        <taxon>Gnathifera</taxon>
        <taxon>Rotifera</taxon>
        <taxon>Eurotatoria</taxon>
        <taxon>Monogononta</taxon>
        <taxon>Pseudotrocha</taxon>
        <taxon>Ploima</taxon>
        <taxon>Brachionidae</taxon>
        <taxon>Brachionus</taxon>
    </lineage>
</organism>
<evidence type="ECO:0000313" key="4">
    <source>
        <dbReference type="Proteomes" id="UP000276133"/>
    </source>
</evidence>
<dbReference type="GO" id="GO:0008270">
    <property type="term" value="F:zinc ion binding"/>
    <property type="evidence" value="ECO:0007669"/>
    <property type="project" value="UniProtKB-KW"/>
</dbReference>
<feature type="domain" description="CCHC-type" evidence="2">
    <location>
        <begin position="41"/>
        <end position="54"/>
    </location>
</feature>
<sequence length="114" mass="13172">MVKAICDSYQTVEKLIRFGVKVKYMNRRVEKFVKKPKLIMCYKCGQTGHKMDKCTGQSKCIRCSKTDHLSKDCPDKKMTEINFNVQIVATNTQQLMLDANISNKSSKKFIAKRK</sequence>
<reference evidence="3 4" key="1">
    <citation type="journal article" date="2018" name="Sci. Rep.">
        <title>Genomic signatures of local adaptation to the degree of environmental predictability in rotifers.</title>
        <authorList>
            <person name="Franch-Gras L."/>
            <person name="Hahn C."/>
            <person name="Garcia-Roger E.M."/>
            <person name="Carmona M.J."/>
            <person name="Serra M."/>
            <person name="Gomez A."/>
        </authorList>
    </citation>
    <scope>NUCLEOTIDE SEQUENCE [LARGE SCALE GENOMIC DNA]</scope>
    <source>
        <strain evidence="3">HYR1</strain>
    </source>
</reference>
<proteinExistence type="predicted"/>
<dbReference type="EMBL" id="REGN01007743">
    <property type="protein sequence ID" value="RNA05388.1"/>
    <property type="molecule type" value="Genomic_DNA"/>
</dbReference>
<dbReference type="SMART" id="SM00343">
    <property type="entry name" value="ZnF_C2HC"/>
    <property type="match status" value="2"/>
</dbReference>
<accession>A0A3M7Q351</accession>
<dbReference type="InterPro" id="IPR036875">
    <property type="entry name" value="Znf_CCHC_sf"/>
</dbReference>